<comment type="caution">
    <text evidence="2">The sequence shown here is derived from an EMBL/GenBank/DDBJ whole genome shotgun (WGS) entry which is preliminary data.</text>
</comment>
<reference evidence="2 3" key="1">
    <citation type="submission" date="2023-10" db="EMBL/GenBank/DDBJ databases">
        <title>Characteristics and mechanism of a salt-tolerant marine origin heterotrophic nitrifying- aerobic denitrifying bacteria Marinobacter xestospongiae HN1.</title>
        <authorList>
            <person name="Qi R."/>
        </authorList>
    </citation>
    <scope>NUCLEOTIDE SEQUENCE [LARGE SCALE GENOMIC DNA]</scope>
    <source>
        <strain evidence="2 3">HN1</strain>
    </source>
</reference>
<feature type="region of interest" description="Disordered" evidence="1">
    <location>
        <begin position="1"/>
        <end position="22"/>
    </location>
</feature>
<protein>
    <submittedName>
        <fullName evidence="2">Uncharacterized protein</fullName>
    </submittedName>
</protein>
<evidence type="ECO:0000313" key="3">
    <source>
        <dbReference type="Proteomes" id="UP001269819"/>
    </source>
</evidence>
<accession>A0ABU3VTS4</accession>
<keyword evidence="3" id="KW-1185">Reference proteome</keyword>
<dbReference type="RefSeq" id="WP_316972370.1">
    <property type="nucleotide sequence ID" value="NZ_JAWIIJ010000001.1"/>
</dbReference>
<sequence>MATVTEAAPATRSDTPQDGRWDQPYILESGQTQYHELGQVRLWVTLLDKEWQVRSQYLLDQPEPVRWAASVSHVVPGQEVPLQRFVRTDGNHTVRYRPALASLPTVIRPYQPLTIPADGECTIYVGTQVWVQVCAGDLATVLAEIPLSEPSLTWVGPSTMEGELCYTAPSYGRMVLEAVPKRPWRAITPVRVCNRRPEPLLLERFSLPTPLLALYRNDRDQLWTPRVTVVCETEMKSARLKIDSSLVAEAGECQLMTPAREKSNGGGLTRAFDRMFGAAH</sequence>
<gene>
    <name evidence="2" type="ORF">RYS15_01840</name>
</gene>
<dbReference type="Proteomes" id="UP001269819">
    <property type="component" value="Unassembled WGS sequence"/>
</dbReference>
<proteinExistence type="predicted"/>
<organism evidence="2 3">
    <name type="scientific">Marinobacter xestospongiae</name>
    <dbReference type="NCBI Taxonomy" id="994319"/>
    <lineage>
        <taxon>Bacteria</taxon>
        <taxon>Pseudomonadati</taxon>
        <taxon>Pseudomonadota</taxon>
        <taxon>Gammaproteobacteria</taxon>
        <taxon>Pseudomonadales</taxon>
        <taxon>Marinobacteraceae</taxon>
        <taxon>Marinobacter</taxon>
    </lineage>
</organism>
<name>A0ABU3VTS4_9GAMM</name>
<evidence type="ECO:0000256" key="1">
    <source>
        <dbReference type="SAM" id="MobiDB-lite"/>
    </source>
</evidence>
<evidence type="ECO:0000313" key="2">
    <source>
        <dbReference type="EMBL" id="MDV2077402.1"/>
    </source>
</evidence>
<dbReference type="EMBL" id="JAWIIJ010000001">
    <property type="protein sequence ID" value="MDV2077402.1"/>
    <property type="molecule type" value="Genomic_DNA"/>
</dbReference>